<protein>
    <recommendedName>
        <fullName evidence="3">Rna-binding protein 48</fullName>
    </recommendedName>
</protein>
<dbReference type="SUPFAM" id="SSF54928">
    <property type="entry name" value="RNA-binding domain, RBD"/>
    <property type="match status" value="1"/>
</dbReference>
<reference evidence="2" key="1">
    <citation type="journal article" date="2014" name="Insect Biochem. Mol. Biol.">
        <title>An insight into the sialome of the frog biting fly, Corethrella appendiculata.</title>
        <authorList>
            <person name="Ribeiro J.M.C."/>
            <person name="Chagas A.C."/>
            <person name="Pham V.M."/>
            <person name="Lounibos L.P."/>
            <person name="Calvo E."/>
        </authorList>
    </citation>
    <scope>NUCLEOTIDE SEQUENCE</scope>
    <source>
        <tissue evidence="2">Salivary glands</tissue>
    </source>
</reference>
<dbReference type="InterPro" id="IPR012677">
    <property type="entry name" value="Nucleotide-bd_a/b_plait_sf"/>
</dbReference>
<dbReference type="GO" id="GO:0005654">
    <property type="term" value="C:nucleoplasm"/>
    <property type="evidence" value="ECO:0007669"/>
    <property type="project" value="TreeGrafter"/>
</dbReference>
<name>U5ETD8_9DIPT</name>
<dbReference type="PANTHER" id="PTHR20957:SF0">
    <property type="entry name" value="RNA-BINDING PROTEIN 48"/>
    <property type="match status" value="1"/>
</dbReference>
<dbReference type="InterPro" id="IPR035979">
    <property type="entry name" value="RBD_domain_sf"/>
</dbReference>
<dbReference type="AlphaFoldDB" id="U5ETD8"/>
<feature type="non-terminal residue" evidence="2">
    <location>
        <position position="1"/>
    </location>
</feature>
<dbReference type="Gene3D" id="3.30.70.330">
    <property type="match status" value="1"/>
</dbReference>
<dbReference type="PANTHER" id="PTHR20957">
    <property type="entry name" value="RNA-BINDING PROTEIN 48"/>
    <property type="match status" value="1"/>
</dbReference>
<accession>U5ETD8</accession>
<evidence type="ECO:0000256" key="1">
    <source>
        <dbReference type="SAM" id="MobiDB-lite"/>
    </source>
</evidence>
<feature type="compositionally biased region" description="Polar residues" evidence="1">
    <location>
        <begin position="154"/>
        <end position="169"/>
    </location>
</feature>
<dbReference type="GO" id="GO:0003676">
    <property type="term" value="F:nucleic acid binding"/>
    <property type="evidence" value="ECO:0007669"/>
    <property type="project" value="InterPro"/>
</dbReference>
<dbReference type="EMBL" id="GANO01004421">
    <property type="protein sequence ID" value="JAB55450.1"/>
    <property type="molecule type" value="mRNA"/>
</dbReference>
<proteinExistence type="evidence at transcript level"/>
<evidence type="ECO:0008006" key="3">
    <source>
        <dbReference type="Google" id="ProtNLM"/>
    </source>
</evidence>
<dbReference type="InterPro" id="IPR039599">
    <property type="entry name" value="RBM48"/>
</dbReference>
<organism evidence="2">
    <name type="scientific">Corethrella appendiculata</name>
    <dbReference type="NCBI Taxonomy" id="1370023"/>
    <lineage>
        <taxon>Eukaryota</taxon>
        <taxon>Metazoa</taxon>
        <taxon>Ecdysozoa</taxon>
        <taxon>Arthropoda</taxon>
        <taxon>Hexapoda</taxon>
        <taxon>Insecta</taxon>
        <taxon>Pterygota</taxon>
        <taxon>Neoptera</taxon>
        <taxon>Endopterygota</taxon>
        <taxon>Diptera</taxon>
        <taxon>Nematocera</taxon>
        <taxon>Culicoidea</taxon>
        <taxon>Chaoboridae</taxon>
        <taxon>Corethrella</taxon>
    </lineage>
</organism>
<feature type="region of interest" description="Disordered" evidence="1">
    <location>
        <begin position="142"/>
        <end position="169"/>
    </location>
</feature>
<sequence length="169" mass="19751">YCKTRPKYRRSKKLTAVKVYTVAQESNHLLVFGVPQINLKNELLREFKKFGSIKSIENVTNIIGENESLEIEAFTDIFHIIFSQISNARKAKKFLDAKNFYGGILHISYAPEYESLDELRLKLKQRKEDVATRLTKLEQINRRSAKRKHDDIELSTNKYQLTTTPETKQ</sequence>
<evidence type="ECO:0000313" key="2">
    <source>
        <dbReference type="EMBL" id="JAB55450.1"/>
    </source>
</evidence>